<feature type="domain" description="Nodulin-like" evidence="6">
    <location>
        <begin position="2"/>
        <end position="188"/>
    </location>
</feature>
<feature type="transmembrane region" description="Helical" evidence="5">
    <location>
        <begin position="379"/>
        <end position="402"/>
    </location>
</feature>
<evidence type="ECO:0000256" key="1">
    <source>
        <dbReference type="ARBA" id="ARBA00004141"/>
    </source>
</evidence>
<accession>A0AAW1VWM7</accession>
<evidence type="ECO:0000256" key="2">
    <source>
        <dbReference type="ARBA" id="ARBA00022692"/>
    </source>
</evidence>
<sequence length="502" mass="55139">MYFPLWVVMFIAAFMGLFGYGLQWFVIQGIISLPYVLVSFLLSLLAGCSICWFNTVCYVLCIRHFQDNRAIALSLTISFNGVSAALYNLIANAINPAHDNVYLLLNALVPLFTSGAALIPLLRQPPAVQPQSPEATHRDSMIFLCLYILAVVTGLYLLLLNSLSSNMSNARILLVGAIFLLILPLCLPGIAYAREWARRNMPLSFHNDNSSNFNLANPDHLDLQRELIGENENGSANAVNATSYGLIDKECCLWCFGKVMEKDRLTVLGEEHSAQLLIRRWDFWLYYAAYFCGGTIGLVYSNNLGQISQSLGYGTMTSSLVTLYSSCSFFGRLLAAAPDFLRDKVYFARTGWLAIALMPTPIAFLLLSTSGSEAMLRAGTGLIGLSSGFVFSAAVSVTSELFGPNSAGVNHNILITNIPIGSLLYGLLAALVYDSNEGSSTIQVGLLKEATLCMGRSCYRQTFIWWGCISVVGLASSVLLFLRTRTAYNRFERNRSRIDSSS</sequence>
<feature type="transmembrane region" description="Helical" evidence="5">
    <location>
        <begin position="142"/>
        <end position="160"/>
    </location>
</feature>
<evidence type="ECO:0000256" key="4">
    <source>
        <dbReference type="ARBA" id="ARBA00023136"/>
    </source>
</evidence>
<keyword evidence="4 5" id="KW-0472">Membrane</keyword>
<comment type="caution">
    <text evidence="8">The sequence shown here is derived from an EMBL/GenBank/DDBJ whole genome shotgun (WGS) entry which is preliminary data.</text>
</comment>
<dbReference type="AlphaFoldDB" id="A0AAW1VWM7"/>
<evidence type="ECO:0000313" key="8">
    <source>
        <dbReference type="EMBL" id="KAK9911421.1"/>
    </source>
</evidence>
<name>A0AAW1VWM7_RUBAR</name>
<feature type="transmembrane region" description="Helical" evidence="5">
    <location>
        <begin position="102"/>
        <end position="122"/>
    </location>
</feature>
<evidence type="ECO:0000256" key="3">
    <source>
        <dbReference type="ARBA" id="ARBA00022989"/>
    </source>
</evidence>
<keyword evidence="2 5" id="KW-0812">Transmembrane</keyword>
<feature type="transmembrane region" description="Helical" evidence="5">
    <location>
        <begin position="172"/>
        <end position="193"/>
    </location>
</feature>
<feature type="transmembrane region" description="Helical" evidence="5">
    <location>
        <begin position="346"/>
        <end position="367"/>
    </location>
</feature>
<dbReference type="GO" id="GO:0016020">
    <property type="term" value="C:membrane"/>
    <property type="evidence" value="ECO:0007669"/>
    <property type="project" value="UniProtKB-SubCell"/>
</dbReference>
<evidence type="ECO:0008006" key="10">
    <source>
        <dbReference type="Google" id="ProtNLM"/>
    </source>
</evidence>
<feature type="transmembrane region" description="Helical" evidence="5">
    <location>
        <begin position="33"/>
        <end position="61"/>
    </location>
</feature>
<dbReference type="InterPro" id="IPR056555">
    <property type="entry name" value="NFD4_C"/>
</dbReference>
<comment type="subcellular location">
    <subcellularLocation>
        <location evidence="1">Membrane</location>
        <topology evidence="1">Multi-pass membrane protein</topology>
    </subcellularLocation>
</comment>
<feature type="transmembrane region" description="Helical" evidence="5">
    <location>
        <begin position="414"/>
        <end position="433"/>
    </location>
</feature>
<dbReference type="PANTHER" id="PTHR21576">
    <property type="entry name" value="UNCHARACTERIZED NODULIN-LIKE PROTEIN"/>
    <property type="match status" value="1"/>
</dbReference>
<reference evidence="8 9" key="1">
    <citation type="journal article" date="2023" name="G3 (Bethesda)">
        <title>A chromosome-length genome assembly and annotation of blackberry (Rubus argutus, cv. 'Hillquist').</title>
        <authorList>
            <person name="Bruna T."/>
            <person name="Aryal R."/>
            <person name="Dudchenko O."/>
            <person name="Sargent D.J."/>
            <person name="Mead D."/>
            <person name="Buti M."/>
            <person name="Cavallini A."/>
            <person name="Hytonen T."/>
            <person name="Andres J."/>
            <person name="Pham M."/>
            <person name="Weisz D."/>
            <person name="Mascagni F."/>
            <person name="Usai G."/>
            <person name="Natali L."/>
            <person name="Bassil N."/>
            <person name="Fernandez G.E."/>
            <person name="Lomsadze A."/>
            <person name="Armour M."/>
            <person name="Olukolu B."/>
            <person name="Poorten T."/>
            <person name="Britton C."/>
            <person name="Davik J."/>
            <person name="Ashrafi H."/>
            <person name="Aiden E.L."/>
            <person name="Borodovsky M."/>
            <person name="Worthington M."/>
        </authorList>
    </citation>
    <scope>NUCLEOTIDE SEQUENCE [LARGE SCALE GENOMIC DNA]</scope>
    <source>
        <strain evidence="8">PI 553951</strain>
    </source>
</reference>
<feature type="transmembrane region" description="Helical" evidence="5">
    <location>
        <begin position="313"/>
        <end position="334"/>
    </location>
</feature>
<feature type="domain" description="NFD4 C-terminal" evidence="7">
    <location>
        <begin position="270"/>
        <end position="487"/>
    </location>
</feature>
<feature type="transmembrane region" description="Helical" evidence="5">
    <location>
        <begin position="463"/>
        <end position="482"/>
    </location>
</feature>
<organism evidence="8 9">
    <name type="scientific">Rubus argutus</name>
    <name type="common">Southern blackberry</name>
    <dbReference type="NCBI Taxonomy" id="59490"/>
    <lineage>
        <taxon>Eukaryota</taxon>
        <taxon>Viridiplantae</taxon>
        <taxon>Streptophyta</taxon>
        <taxon>Embryophyta</taxon>
        <taxon>Tracheophyta</taxon>
        <taxon>Spermatophyta</taxon>
        <taxon>Magnoliopsida</taxon>
        <taxon>eudicotyledons</taxon>
        <taxon>Gunneridae</taxon>
        <taxon>Pentapetalae</taxon>
        <taxon>rosids</taxon>
        <taxon>fabids</taxon>
        <taxon>Rosales</taxon>
        <taxon>Rosaceae</taxon>
        <taxon>Rosoideae</taxon>
        <taxon>Rosoideae incertae sedis</taxon>
        <taxon>Rubus</taxon>
    </lineage>
</organism>
<feature type="transmembrane region" description="Helical" evidence="5">
    <location>
        <begin position="70"/>
        <end position="90"/>
    </location>
</feature>
<dbReference type="InterPro" id="IPR036259">
    <property type="entry name" value="MFS_trans_sf"/>
</dbReference>
<feature type="transmembrane region" description="Helical" evidence="5">
    <location>
        <begin position="283"/>
        <end position="301"/>
    </location>
</feature>
<dbReference type="Gene3D" id="1.20.1250.20">
    <property type="entry name" value="MFS general substrate transporter like domains"/>
    <property type="match status" value="1"/>
</dbReference>
<evidence type="ECO:0000256" key="5">
    <source>
        <dbReference type="SAM" id="Phobius"/>
    </source>
</evidence>
<dbReference type="Pfam" id="PF06813">
    <property type="entry name" value="Nodulin-like"/>
    <property type="match status" value="1"/>
</dbReference>
<feature type="transmembrane region" description="Helical" evidence="5">
    <location>
        <begin position="7"/>
        <end position="27"/>
    </location>
</feature>
<proteinExistence type="predicted"/>
<gene>
    <name evidence="8" type="ORF">M0R45_035330</name>
</gene>
<evidence type="ECO:0000313" key="9">
    <source>
        <dbReference type="Proteomes" id="UP001457282"/>
    </source>
</evidence>
<dbReference type="EMBL" id="JBEDUW010000007">
    <property type="protein sequence ID" value="KAK9911421.1"/>
    <property type="molecule type" value="Genomic_DNA"/>
</dbReference>
<protein>
    <recommendedName>
        <fullName evidence="10">Nodulin-like domain-containing protein</fullName>
    </recommendedName>
</protein>
<dbReference type="Proteomes" id="UP001457282">
    <property type="component" value="Unassembled WGS sequence"/>
</dbReference>
<keyword evidence="3 5" id="KW-1133">Transmembrane helix</keyword>
<dbReference type="SUPFAM" id="SSF103473">
    <property type="entry name" value="MFS general substrate transporter"/>
    <property type="match status" value="1"/>
</dbReference>
<dbReference type="Pfam" id="PF23262">
    <property type="entry name" value="NFD4_C"/>
    <property type="match status" value="1"/>
</dbReference>
<dbReference type="InterPro" id="IPR010658">
    <property type="entry name" value="Nodulin-like"/>
</dbReference>
<evidence type="ECO:0000259" key="7">
    <source>
        <dbReference type="Pfam" id="PF23262"/>
    </source>
</evidence>
<keyword evidence="9" id="KW-1185">Reference proteome</keyword>
<evidence type="ECO:0000259" key="6">
    <source>
        <dbReference type="Pfam" id="PF06813"/>
    </source>
</evidence>
<dbReference type="PANTHER" id="PTHR21576:SF134">
    <property type="entry name" value="NODULIN-LIKE DOMAIN-CONTAINING PROTEIN"/>
    <property type="match status" value="1"/>
</dbReference>